<dbReference type="Proteomes" id="UP000193067">
    <property type="component" value="Unassembled WGS sequence"/>
</dbReference>
<accession>A0A1Y2IM88</accession>
<sequence length="312" mass="34410">MSSSPLSFSYHSALEQYNGFNEHEDELPEPLPHAVHPDITVTDEDVDCDMQSPDFREWDTQWEKQQASMTGHGRRASLSYLNIDTMSLRESPTQDEGEDEDAPLVRNGSPTKGKQRAPGKARRKIGALFQRLQRRKRAVRGTVGSVATEGDVHDPFDDENAMDWKGGELAEAPEHASNAASGSGGAEAQAPKTPHRGGCSSTPTTPGASAWSAKTRRSSASWQRSPRTPRSAKSWLSDSSPGSLSITGSVTSSLRRKNIRRRQREHASQMKSMQILGSEAGAAIAKAANIKETKLRYREFDRKLRDQLKRTL</sequence>
<evidence type="ECO:0000313" key="2">
    <source>
        <dbReference type="EMBL" id="OSD02229.1"/>
    </source>
</evidence>
<feature type="region of interest" description="Disordered" evidence="1">
    <location>
        <begin position="135"/>
        <end position="274"/>
    </location>
</feature>
<dbReference type="OrthoDB" id="2751298at2759"/>
<evidence type="ECO:0000313" key="3">
    <source>
        <dbReference type="Proteomes" id="UP000193067"/>
    </source>
</evidence>
<gene>
    <name evidence="2" type="ORF">PYCCODRAFT_1477800</name>
</gene>
<dbReference type="EMBL" id="KZ084106">
    <property type="protein sequence ID" value="OSD02229.1"/>
    <property type="molecule type" value="Genomic_DNA"/>
</dbReference>
<dbReference type="AlphaFoldDB" id="A0A1Y2IM88"/>
<protein>
    <submittedName>
        <fullName evidence="2">Uncharacterized protein</fullName>
    </submittedName>
</protein>
<keyword evidence="3" id="KW-1185">Reference proteome</keyword>
<evidence type="ECO:0000256" key="1">
    <source>
        <dbReference type="SAM" id="MobiDB-lite"/>
    </source>
</evidence>
<proteinExistence type="predicted"/>
<feature type="compositionally biased region" description="Low complexity" evidence="1">
    <location>
        <begin position="234"/>
        <end position="249"/>
    </location>
</feature>
<feature type="compositionally biased region" description="Basic and acidic residues" evidence="1">
    <location>
        <begin position="165"/>
        <end position="174"/>
    </location>
</feature>
<feature type="region of interest" description="Disordered" evidence="1">
    <location>
        <begin position="89"/>
        <end position="123"/>
    </location>
</feature>
<feature type="compositionally biased region" description="Basic residues" evidence="1">
    <location>
        <begin position="113"/>
        <end position="123"/>
    </location>
</feature>
<organism evidence="2 3">
    <name type="scientific">Trametes coccinea (strain BRFM310)</name>
    <name type="common">Pycnoporus coccineus</name>
    <dbReference type="NCBI Taxonomy" id="1353009"/>
    <lineage>
        <taxon>Eukaryota</taxon>
        <taxon>Fungi</taxon>
        <taxon>Dikarya</taxon>
        <taxon>Basidiomycota</taxon>
        <taxon>Agaricomycotina</taxon>
        <taxon>Agaricomycetes</taxon>
        <taxon>Polyporales</taxon>
        <taxon>Polyporaceae</taxon>
        <taxon>Trametes</taxon>
    </lineage>
</organism>
<reference evidence="2 3" key="1">
    <citation type="journal article" date="2015" name="Biotechnol. Biofuels">
        <title>Enhanced degradation of softwood versus hardwood by the white-rot fungus Pycnoporus coccineus.</title>
        <authorList>
            <person name="Couturier M."/>
            <person name="Navarro D."/>
            <person name="Chevret D."/>
            <person name="Henrissat B."/>
            <person name="Piumi F."/>
            <person name="Ruiz-Duenas F.J."/>
            <person name="Martinez A.T."/>
            <person name="Grigoriev I.V."/>
            <person name="Riley R."/>
            <person name="Lipzen A."/>
            <person name="Berrin J.G."/>
            <person name="Master E.R."/>
            <person name="Rosso M.N."/>
        </authorList>
    </citation>
    <scope>NUCLEOTIDE SEQUENCE [LARGE SCALE GENOMIC DNA]</scope>
    <source>
        <strain evidence="2 3">BRFM310</strain>
    </source>
</reference>
<feature type="compositionally biased region" description="Low complexity" evidence="1">
    <location>
        <begin position="176"/>
        <end position="190"/>
    </location>
</feature>
<name>A0A1Y2IM88_TRAC3</name>
<feature type="compositionally biased region" description="Basic residues" evidence="1">
    <location>
        <begin position="254"/>
        <end position="264"/>
    </location>
</feature>
<feature type="compositionally biased region" description="Polar residues" evidence="1">
    <location>
        <begin position="218"/>
        <end position="228"/>
    </location>
</feature>
<feature type="compositionally biased region" description="Acidic residues" evidence="1">
    <location>
        <begin position="93"/>
        <end position="102"/>
    </location>
</feature>